<protein>
    <submittedName>
        <fullName evidence="2">Uncharacterized protein</fullName>
    </submittedName>
</protein>
<evidence type="ECO:0000256" key="1">
    <source>
        <dbReference type="SAM" id="SignalP"/>
    </source>
</evidence>
<reference evidence="2" key="1">
    <citation type="journal article" date="2020" name="Stud. Mycol.">
        <title>101 Dothideomycetes genomes: a test case for predicting lifestyles and emergence of pathogens.</title>
        <authorList>
            <person name="Haridas S."/>
            <person name="Albert R."/>
            <person name="Binder M."/>
            <person name="Bloem J."/>
            <person name="Labutti K."/>
            <person name="Salamov A."/>
            <person name="Andreopoulos B."/>
            <person name="Baker S."/>
            <person name="Barry K."/>
            <person name="Bills G."/>
            <person name="Bluhm B."/>
            <person name="Cannon C."/>
            <person name="Castanera R."/>
            <person name="Culley D."/>
            <person name="Daum C."/>
            <person name="Ezra D."/>
            <person name="Gonzalez J."/>
            <person name="Henrissat B."/>
            <person name="Kuo A."/>
            <person name="Liang C."/>
            <person name="Lipzen A."/>
            <person name="Lutzoni F."/>
            <person name="Magnuson J."/>
            <person name="Mondo S."/>
            <person name="Nolan M."/>
            <person name="Ohm R."/>
            <person name="Pangilinan J."/>
            <person name="Park H.-J."/>
            <person name="Ramirez L."/>
            <person name="Alfaro M."/>
            <person name="Sun H."/>
            <person name="Tritt A."/>
            <person name="Yoshinaga Y."/>
            <person name="Zwiers L.-H."/>
            <person name="Turgeon B."/>
            <person name="Goodwin S."/>
            <person name="Spatafora J."/>
            <person name="Crous P."/>
            <person name="Grigoriev I."/>
        </authorList>
    </citation>
    <scope>NUCLEOTIDE SEQUENCE</scope>
    <source>
        <strain evidence="2">CBS 473.64</strain>
    </source>
</reference>
<dbReference type="Gene3D" id="3.40.462.20">
    <property type="match status" value="1"/>
</dbReference>
<proteinExistence type="predicted"/>
<dbReference type="EMBL" id="MU006778">
    <property type="protein sequence ID" value="KAF2645020.1"/>
    <property type="molecule type" value="Genomic_DNA"/>
</dbReference>
<gene>
    <name evidence="2" type="ORF">P280DRAFT_185791</name>
</gene>
<dbReference type="AlphaFoldDB" id="A0A6A6SBT1"/>
<keyword evidence="3" id="KW-1185">Reference proteome</keyword>
<keyword evidence="1" id="KW-0732">Signal</keyword>
<organism evidence="2 3">
    <name type="scientific">Massarina eburnea CBS 473.64</name>
    <dbReference type="NCBI Taxonomy" id="1395130"/>
    <lineage>
        <taxon>Eukaryota</taxon>
        <taxon>Fungi</taxon>
        <taxon>Dikarya</taxon>
        <taxon>Ascomycota</taxon>
        <taxon>Pezizomycotina</taxon>
        <taxon>Dothideomycetes</taxon>
        <taxon>Pleosporomycetidae</taxon>
        <taxon>Pleosporales</taxon>
        <taxon>Massarineae</taxon>
        <taxon>Massarinaceae</taxon>
        <taxon>Massarina</taxon>
    </lineage>
</organism>
<evidence type="ECO:0000313" key="2">
    <source>
        <dbReference type="EMBL" id="KAF2645020.1"/>
    </source>
</evidence>
<accession>A0A6A6SBT1</accession>
<feature type="signal peptide" evidence="1">
    <location>
        <begin position="1"/>
        <end position="20"/>
    </location>
</feature>
<sequence length="135" mass="14319">MGSVTFIVASLGLISSLTYANPLSKRAALDDCLKAASVPTAVSGSTDWIEGVKPFNYGIQPSSSPHLANILTTPQDFTLNSQSPELNMQLFLSSYTTFSSVYYGNRTDFEKTIQPLLNKMGISSGGGGGSVTTNR</sequence>
<dbReference type="OrthoDB" id="415825at2759"/>
<dbReference type="Proteomes" id="UP000799753">
    <property type="component" value="Unassembled WGS sequence"/>
</dbReference>
<name>A0A6A6SBT1_9PLEO</name>
<evidence type="ECO:0000313" key="3">
    <source>
        <dbReference type="Proteomes" id="UP000799753"/>
    </source>
</evidence>
<feature type="chain" id="PRO_5025687713" evidence="1">
    <location>
        <begin position="21"/>
        <end position="135"/>
    </location>
</feature>